<dbReference type="GO" id="GO:0005737">
    <property type="term" value="C:cytoplasm"/>
    <property type="evidence" value="ECO:0007669"/>
    <property type="project" value="InterPro"/>
</dbReference>
<feature type="compositionally biased region" description="Basic and acidic residues" evidence="4">
    <location>
        <begin position="3468"/>
        <end position="3477"/>
    </location>
</feature>
<evidence type="ECO:0000256" key="4">
    <source>
        <dbReference type="SAM" id="MobiDB-lite"/>
    </source>
</evidence>
<keyword evidence="2" id="KW-0964">Secreted</keyword>
<sequence>MKINYNRLAVAKKPLLLVCFFACMFVFASFTKEDRQKVRQFKKEWMSKLMHKSVDLPDNTVSEGETVAKNEKTSLPKDNQDSDTTFTVPEKKNIISLELGDNDKTPDNSNYYPSKEKEGTIGTFSDKEQDRISDNFFTIDVPVVNKNTVAYLEYDLFGLASHQSVSRSINHNIAIGGEIVVPNAAWSHQKEEISTTLIKNGVNTILFTSPADGIRYKIKNLRLVFGKEGKQDNGLIVSSTLSGNTLYIKGNNIQAKNLNINNENVSVQNGEFEKIIELSEEDKLKGHFSVTASGISNTYKIPGASNSFKVSNNNYSGSKVLEISNDKEFDVKYEDLGIKVEKETSESALVEVLKLRAKDFPVTSQGIKNVTANNAAYRISFTSGKLNKNVKLTIPYDEKRLGLVSPKDIKVFFFDYASRQWKIEPSAVVDQTSKTVTFENKGDNNDYINGIISVPESPQTTAFAPTSISGLKAGDPAAKMQFMSPPTANQRGDASMSYPIEIPSGRNGMQPNLAVSYSSSRGNGLMGEGWDISGVSTITLDTRWGTPTFDYGTESEIYLLDGEMLMYEGDYLPHRHNTYNPNSTFDTTRQARNTSGKKNFYLRKGNNFLKIERYGVSPTNYRWVITTTDGTKKYYGGNENAINDNAVVKTNKGQIVQWGIIKEEDVYSNNIKYYYDNMVFTPGVSPALGDNENLGGGRDFHIKQITYTGQYDSDGPYIINFSRKMINRPDYSISAKEGVKRVEVHLLDGISVLHKDYLNSTIRYYAFDYTTGQFYKSLLRGIETNGIKYQLEYYNDTGGSTVFGPDKNVNVPGTDAFSGAVSAATTPSKISADNNFEWGWSLRIGAGLGLFRPHKTGDKNFMISGFTGESYPDNKRAQELIDFNGDGVADILYRKRNGDNGIKLIPGSLDGSGNLIFGGQKDVLNLKSNFTRSEGSTWTTGATVLFNWWKMGFDFTKSWSQSESKTPVYLIDANSDGLPDVVNNEKVWFNRINSNGQPEIVTTSDLTENMVITGNSPVPYTEPQDPADTEEPVKAKNDVVKVWIAPKSGYIRISDHIAIYGTQDPAAKAVYSIETKNPDNLPKNCRLFLTTLAGGSPDQAIEIKRYNDYPGTPLGINNSSAIYVKSGDKVYFRLHKKTGINYIVKTNPTIQYLDSHGMEIHDTPEEEQNDFMPNSTNYEDKFILNNLSKTLKFDYMGSGHIDIPGFTVPKLNDEVTFSITLSKADINDPAADVHVLYTKTYPESNTQVDIDPVDLNFFVPPATPGGWHLKFTVESDSYMSKEFEWRNIHVAQGGFTNVHDVAQYPSYYVKDFKKKFDLSGLVGLPQGSNDYSISINKNFSFTPNLAGNFLYVIRIKDKILAKRRVVIQNGTLSEYDINGSLINGTSPVQFYTGDPAQTVPVEERPNIMVFCNTANDRAAYDAFKTQIQNNIFNIYYGPNHQLAMSTVETSMNTGEFNSVSAVYHNWGQFIYNESKDVKKGNNSLAPPSGPRDLIMQTGPSATNGPDYTLNPDTPKDQYGALINNDFLDAPFGQFNYDYSSCSGSSNSDQYGECVGDIIQANFQNSANNIMAAFSPIIPLNTHYKKESNGTFTERWVNNVFKEQYSAVSTFRDEESITPFFNNDDPDEQDIEIQGNINTKMYAIEKKQKSKAKTTNWGLGIPVISQSVSELRDYGNINTQDFFDVNGDGYPDMLYRTQAQLTNPLGGLKGGLGRNIENNGDSVISNNDSFQKSNTIAFSPSSVKTVGRNTSNTNSDAKADTSVSWSGGLSYTDYPDSYDKGLKYWIDINGDGLADRVEINGNTYKYKLNYGTGLVDNPFEFYKGLTTNESKPVGAASISIGGGLSGVIDTASTFSAGWGISGSVSASSSSGSSRQTFQDVNGDGLVDILSIADNGAVTVAYNMGNKFAPPQGLSKQGGNIDFSKEVRTYNGALSLGGGFYINIPLITLWGITILYFRAGADVSANIGVSVSEINKGMKDINGDGYPDLVVSTGDGLRVNYSRIGRTNKLAKVTERNTNGTFTIDYEFTKPSYNDPNAKLVMKEVKIFNPDVSSGTYTLSTPDKDIVTRFKYEKSRHDRRERTNYGFEKVITEEINAGNVYRRNIQTFYNSTYFNNGLLRTNETYVDSGYTLSSRSENTYKFYKYVNGNAQLEEIPFSQFETYDTGGTEGKRKATTLLAGTTNTAYENGGSITTQTAMKYNNRGQLTNYSYTGNIPTGNYSSEIAYHDISTLTAKNILNVPSVIKVYDNGQNLMRQRETEVDPGTGDITLVKVKLNASDIAETYINYDGYGNIYYITYPQGYSLTYDYDAMGKYVTKVTDSFGAYSSAIYDPRWDAILESTDISGNVMKYTYDSMGRLTSILAPKEAGVFPFTIKYTYFLSPMTVNNIPLNLLGATTENFDVEHPGNSIETITLSDFTGRAVQVKKDIELAGAEKMSVSGMTMYDALGRAIKQYHPTYENKDAVLNKKLKLTLAQYFTQSSYDALNRATATTDEDGNITDIEYGIEGYYMKKTISQMQNISTQMKSEILTNAQGKIVSTRSYIGGQPLQTHYDYNNVGELIRVEDPEGIVITYEHDLGGRRIYENHSDHGATRYAYDLEGRLVERVTANLENSGLPDNSIRYKYSGNRLVNIGYPTLPNGTPNPNNVQYEYGSSGNDTGKVIRKIDGTGITYYTYGNMGEVISEERKVMGYNIPNMTFLTTYEYDSWNRLRDLRYPDDERVHYRYDLGGNLKMIDSDQYGEYVKEIKYDEYEQRIKILYGNETYSTYTYSPSNRMLATHNLVKDNYATFLSNNYKYDFIGNILSIENTAIVTPTSIGGTYKFNYGYDELNRLTHSHGNMTTEIKGDPVPVNNTGNMSGNYETSISYRPGSGIDVKRQHHQVDGNTNPVNSYENHYEYFDKTHKVKRVTDAAGPIDEFEYDDNGNLVHHIAALDGEKFLFWDEEDNLKAYYHPEPGLFQYYAYDDKGERTIKYSLNEGAELYQNGSLINGNMVIGSYKVYPNSYVVAGSDHTYTKHYYAGTQRIASRLGDDPGLFTRMALSPRPKEKSEEKPADPSVDIKTYMEKAGIDVSKVEAEFAKAPSVLHGLYYLHGDHLGTASMVTDENGEASQFFLNLPFGETFTEQQLIGKYYNPYKFNAKELDGETGFYYYGARYYNPRLSIWYGVDPIAIYNPVMETEFYGDGQHNEGVYNLRNLNPYIYCYQNPIVLADPNGKQTLPSLLEDGLNWLHDTKIGRKIYRWGNSMDEETQKEILKKTPLRGFVTVGEFVTNLQRPYVMPVPGINKPCGCFTSGTQVLTEEGYKNIEDVKEGDFVWAYDDKTGDLKLKKVISTTVLEFSQIYKLHIDHEIIEATHEHPFFVGGKWLKVDELKVGDYVTLYDGSTKRIDKIEFISEGNFKVHNFEVEDYHSYFVGENKILVHNGTPCDYLPVQLPKDLKGATQLNKAVKDLAAGNYVEPRMDPRTGGMTQTRYDYSRDRSPDKTKKTKLLFDGALEYKVDVPGAEDNYRILYKAELNVTTGKWEEHVGYTFDHYETIHEFKKKK</sequence>
<evidence type="ECO:0000256" key="3">
    <source>
        <dbReference type="ARBA" id="ARBA00023026"/>
    </source>
</evidence>
<dbReference type="InterPro" id="IPR003284">
    <property type="entry name" value="Sal_SpvB"/>
</dbReference>
<evidence type="ECO:0000313" key="8">
    <source>
        <dbReference type="Proteomes" id="UP000592180"/>
    </source>
</evidence>
<dbReference type="InterPro" id="IPR022385">
    <property type="entry name" value="Rhs_assc_core"/>
</dbReference>
<dbReference type="InterPro" id="IPR036844">
    <property type="entry name" value="Hint_dom_sf"/>
</dbReference>
<organism evidence="7 8">
    <name type="scientific">Chryseobacterium defluvii</name>
    <dbReference type="NCBI Taxonomy" id="160396"/>
    <lineage>
        <taxon>Bacteria</taxon>
        <taxon>Pseudomonadati</taxon>
        <taxon>Bacteroidota</taxon>
        <taxon>Flavobacteriia</taxon>
        <taxon>Flavobacteriales</taxon>
        <taxon>Weeksellaceae</taxon>
        <taxon>Chryseobacterium group</taxon>
        <taxon>Chryseobacterium</taxon>
    </lineage>
</organism>
<dbReference type="Proteomes" id="UP000592180">
    <property type="component" value="Unassembled WGS sequence"/>
</dbReference>
<dbReference type="Gene3D" id="2.180.10.10">
    <property type="entry name" value="RHS repeat-associated core"/>
    <property type="match status" value="2"/>
</dbReference>
<protein>
    <submittedName>
        <fullName evidence="7">RHS repeat-associated protein</fullName>
    </submittedName>
</protein>
<dbReference type="SMART" id="SM00306">
    <property type="entry name" value="HintN"/>
    <property type="match status" value="1"/>
</dbReference>
<dbReference type="Gene3D" id="2.170.16.10">
    <property type="entry name" value="Hedgehog/Intein (Hint) domain"/>
    <property type="match status" value="1"/>
</dbReference>
<evidence type="ECO:0000256" key="1">
    <source>
        <dbReference type="ARBA" id="ARBA00004613"/>
    </source>
</evidence>
<dbReference type="RefSeq" id="WP_184190849.1">
    <property type="nucleotide sequence ID" value="NZ_JACHLE010000005.1"/>
</dbReference>
<name>A0A840KGA8_9FLAO</name>
<dbReference type="GO" id="GO:0005576">
    <property type="term" value="C:extracellular region"/>
    <property type="evidence" value="ECO:0007669"/>
    <property type="project" value="UniProtKB-SubCell"/>
</dbReference>
<keyword evidence="3" id="KW-0843">Virulence</keyword>
<accession>A0A840KGA8</accession>
<dbReference type="EMBL" id="JACHLE010000005">
    <property type="protein sequence ID" value="MBB4807695.1"/>
    <property type="molecule type" value="Genomic_DNA"/>
</dbReference>
<dbReference type="GO" id="GO:0016539">
    <property type="term" value="P:intein-mediated protein splicing"/>
    <property type="evidence" value="ECO:0007669"/>
    <property type="project" value="InterPro"/>
</dbReference>
<evidence type="ECO:0000259" key="6">
    <source>
        <dbReference type="SMART" id="SM00306"/>
    </source>
</evidence>
<feature type="signal peptide" evidence="5">
    <location>
        <begin position="1"/>
        <end position="28"/>
    </location>
</feature>
<dbReference type="NCBIfam" id="TIGR03696">
    <property type="entry name" value="Rhs_assc_core"/>
    <property type="match status" value="1"/>
</dbReference>
<dbReference type="PANTHER" id="PTHR32305">
    <property type="match status" value="1"/>
</dbReference>
<evidence type="ECO:0000313" key="7">
    <source>
        <dbReference type="EMBL" id="MBB4807695.1"/>
    </source>
</evidence>
<keyword evidence="5" id="KW-0732">Signal</keyword>
<comment type="caution">
    <text evidence="7">The sequence shown here is derived from an EMBL/GenBank/DDBJ whole genome shotgun (WGS) entry which is preliminary data.</text>
</comment>
<dbReference type="InterPro" id="IPR028994">
    <property type="entry name" value="Integrin_alpha_N"/>
</dbReference>
<dbReference type="InterPro" id="IPR050708">
    <property type="entry name" value="T6SS_VgrG/RHS"/>
</dbReference>
<feature type="region of interest" description="Disordered" evidence="4">
    <location>
        <begin position="99"/>
        <end position="119"/>
    </location>
</feature>
<dbReference type="PANTHER" id="PTHR32305:SF15">
    <property type="entry name" value="PROTEIN RHSA-RELATED"/>
    <property type="match status" value="1"/>
</dbReference>
<feature type="chain" id="PRO_5032741023" evidence="5">
    <location>
        <begin position="29"/>
        <end position="3538"/>
    </location>
</feature>
<dbReference type="InterPro" id="IPR006141">
    <property type="entry name" value="Intein_N"/>
</dbReference>
<keyword evidence="8" id="KW-1185">Reference proteome</keyword>
<dbReference type="SUPFAM" id="SSF51294">
    <property type="entry name" value="Hedgehog/intein (Hint) domain"/>
    <property type="match status" value="1"/>
</dbReference>
<evidence type="ECO:0000256" key="2">
    <source>
        <dbReference type="ARBA" id="ARBA00022525"/>
    </source>
</evidence>
<gene>
    <name evidence="7" type="ORF">HNP38_003011</name>
</gene>
<evidence type="ECO:0000256" key="5">
    <source>
        <dbReference type="SAM" id="SignalP"/>
    </source>
</evidence>
<reference evidence="7 8" key="1">
    <citation type="submission" date="2020-08" db="EMBL/GenBank/DDBJ databases">
        <title>Functional genomics of gut bacteria from endangered species of beetles.</title>
        <authorList>
            <person name="Carlos-Shanley C."/>
        </authorList>
    </citation>
    <scope>NUCLEOTIDE SEQUENCE [LARGE SCALE GENOMIC DNA]</scope>
    <source>
        <strain evidence="7 8">S00151</strain>
    </source>
</reference>
<dbReference type="InterPro" id="IPR003587">
    <property type="entry name" value="Hint_dom_N"/>
</dbReference>
<dbReference type="CDD" id="cd00081">
    <property type="entry name" value="Hint"/>
    <property type="match status" value="1"/>
</dbReference>
<feature type="region of interest" description="Disordered" evidence="4">
    <location>
        <begin position="3455"/>
        <end position="3477"/>
    </location>
</feature>
<proteinExistence type="predicted"/>
<feature type="domain" description="Hint" evidence="6">
    <location>
        <begin position="3283"/>
        <end position="3376"/>
    </location>
</feature>
<feature type="region of interest" description="Disordered" evidence="4">
    <location>
        <begin position="58"/>
        <end position="86"/>
    </location>
</feature>
<comment type="subcellular location">
    <subcellularLocation>
        <location evidence="1">Secreted</location>
    </subcellularLocation>
</comment>
<feature type="compositionally biased region" description="Basic and acidic residues" evidence="4">
    <location>
        <begin position="66"/>
        <end position="80"/>
    </location>
</feature>
<dbReference type="SUPFAM" id="SSF69318">
    <property type="entry name" value="Integrin alpha N-terminal domain"/>
    <property type="match status" value="1"/>
</dbReference>
<dbReference type="PROSITE" id="PS50817">
    <property type="entry name" value="INTEIN_N_TER"/>
    <property type="match status" value="1"/>
</dbReference>
<dbReference type="Pfam" id="PF07591">
    <property type="entry name" value="PT-HINT"/>
    <property type="match status" value="1"/>
</dbReference>
<dbReference type="Pfam" id="PF03534">
    <property type="entry name" value="SpvB"/>
    <property type="match status" value="1"/>
</dbReference>